<feature type="region of interest" description="Disordered" evidence="2">
    <location>
        <begin position="443"/>
        <end position="470"/>
    </location>
</feature>
<dbReference type="CDD" id="cd09076">
    <property type="entry name" value="L1-EN"/>
    <property type="match status" value="1"/>
</dbReference>
<dbReference type="InterPro" id="IPR036691">
    <property type="entry name" value="Endo/exonu/phosph_ase_sf"/>
</dbReference>
<dbReference type="InterPro" id="IPR001995">
    <property type="entry name" value="Peptidase_A2_cat"/>
</dbReference>
<dbReference type="InterPro" id="IPR038648">
    <property type="entry name" value="PHR_sf"/>
</dbReference>
<comment type="caution">
    <text evidence="4">The sequence shown here is derived from an EMBL/GenBank/DDBJ whole genome shotgun (WGS) entry which is preliminary data.</text>
</comment>
<dbReference type="PROSITE" id="PS50175">
    <property type="entry name" value="ASP_PROT_RETROV"/>
    <property type="match status" value="1"/>
</dbReference>
<dbReference type="InterPro" id="IPR005135">
    <property type="entry name" value="Endo/exonuclease/phosphatase"/>
</dbReference>
<protein>
    <recommendedName>
        <fullName evidence="3">Peptidase A2 domain-containing protein</fullName>
    </recommendedName>
</protein>
<dbReference type="Gene3D" id="3.30.420.10">
    <property type="entry name" value="Ribonuclease H-like superfamily/Ribonuclease H"/>
    <property type="match status" value="1"/>
</dbReference>
<evidence type="ECO:0000313" key="4">
    <source>
        <dbReference type="EMBL" id="CAH2105071.1"/>
    </source>
</evidence>
<dbReference type="SUPFAM" id="SSF56219">
    <property type="entry name" value="DNase I-like"/>
    <property type="match status" value="1"/>
</dbReference>
<dbReference type="PANTHER" id="PTHR38681:SF1">
    <property type="entry name" value="RETROVIRUS-RELATED POL POLYPROTEIN FROM TRANSPOSON 412-LIKE PROTEIN"/>
    <property type="match status" value="1"/>
</dbReference>
<feature type="region of interest" description="Disordered" evidence="2">
    <location>
        <begin position="221"/>
        <end position="244"/>
    </location>
</feature>
<feature type="region of interest" description="Disordered" evidence="2">
    <location>
        <begin position="860"/>
        <end position="881"/>
    </location>
</feature>
<dbReference type="SUPFAM" id="SSF53098">
    <property type="entry name" value="Ribonuclease H-like"/>
    <property type="match status" value="1"/>
</dbReference>
<evidence type="ECO:0000259" key="3">
    <source>
        <dbReference type="PROSITE" id="PS50175"/>
    </source>
</evidence>
<evidence type="ECO:0000256" key="2">
    <source>
        <dbReference type="SAM" id="MobiDB-lite"/>
    </source>
</evidence>
<sequence length="1091" mass="123183">MRKVGHCIDEYDDFMLCNSGQTKGRYGVGFIIKKYLKPCVINFIGLSDRVALLDIDINDTPITIIQVYAPTEESEEVEIESFYETLHRAHANSSKYTIVMGDFNAKVGQKDTEENKLLGRFGFGFGKRSSRGQLLIQYAQEYNLSIMNTFLKKKPSRKWTWKSPDQTTMNEIDYILTNFPNKFKDVHVLNNIKFPSDHRMVVNIESSAESSPETVMDTCRGNDPDTAVPPVEHNKKPKTEHKEKVSIRSAVEKIRFLTLSPQQFAAGPARSSLLSESEAFAVLMNILSTTTDVPLPAGFSTSRVPRKQLIGGGPCYVRPMNTVDNAVPRLTVDRVAVRLPPFWPEDSKVWFVQAEAQIQISGIKEDTMKFYHIISQLDQSSLEVAELADKICEVTSAPLHQQVASSSATAVAASSNFDGLLKRIDDMIAARIQTKLRQQIAQLSIGQRSRSPSRGRYHPRRRSRSRTPGRQFVEVTDDCQGSTGRLFITDRKTNVQYLIDTGSDLCVLPRRFLRQFRQATDYSLTGANGSVINTYGTMTLHLDLGLRRDFVWNFVVANVDKPIIGADFIAHYGLLVDCKNRRLIDRMTKLVTPGTIKICNQTTSKQYQDLQCFADHDSWLPMDSPENRSRRSFGMALRDPQTHRGHQRYTWRLRKTVGDLAGTTEHSMRAPYLTDLCGVQLRHTTACHPAANGMVERFHRTLKAAIMAHDDKRWTDILPVVLLGARAAWKEDLQCSVAEMVYGERLRIPGEFLQSTYTNQLKPSDFVSQLRHNMSLLRPQEASRHSPASVFVHDDLKSCKHVFIRKDAVRGSMEPPYSGPYLVLDRTNKTVIVKSDRGPVTVSMDRVKPAYILIDTLEDSPRSVGENPDGQRPMPTFTVDTPSPVTEEQVWWAAEQLPPQPRPWRQEGIRVPYSIPNPMSGMVIDEMQSNSMHKIYCQRAILQHTECLNTSALDCSVTFMVDKNIYVLGVQVPTQSPTQSASDLSGGGGSGGYSELLYAHLLDADGARLSYTHYTNRVPYRHLLDIMFNRRIYIQRNKVYKVGIVFNKVGWYPMGTCAQQVAAESVFFNFGIGHSSDSVRDGLIRSIIFTY</sequence>
<keyword evidence="5" id="KW-1185">Reference proteome</keyword>
<dbReference type="Gene3D" id="3.60.10.10">
    <property type="entry name" value="Endonuclease/exonuclease/phosphatase"/>
    <property type="match status" value="1"/>
</dbReference>
<dbReference type="FunFam" id="2.40.70.10:FF:000130">
    <property type="entry name" value="Retrovirus-related Pol polyprotein from transposon opus-like Protein"/>
    <property type="match status" value="1"/>
</dbReference>
<organism evidence="4 5">
    <name type="scientific">Euphydryas editha</name>
    <name type="common">Edith's checkerspot</name>
    <dbReference type="NCBI Taxonomy" id="104508"/>
    <lineage>
        <taxon>Eukaryota</taxon>
        <taxon>Metazoa</taxon>
        <taxon>Ecdysozoa</taxon>
        <taxon>Arthropoda</taxon>
        <taxon>Hexapoda</taxon>
        <taxon>Insecta</taxon>
        <taxon>Pterygota</taxon>
        <taxon>Neoptera</taxon>
        <taxon>Endopterygota</taxon>
        <taxon>Lepidoptera</taxon>
        <taxon>Glossata</taxon>
        <taxon>Ditrysia</taxon>
        <taxon>Papilionoidea</taxon>
        <taxon>Nymphalidae</taxon>
        <taxon>Nymphalinae</taxon>
        <taxon>Euphydryas</taxon>
    </lineage>
</organism>
<dbReference type="InterPro" id="IPR055469">
    <property type="entry name" value="DUF7041"/>
</dbReference>
<feature type="domain" description="Peptidase A2" evidence="3">
    <location>
        <begin position="495"/>
        <end position="568"/>
    </location>
</feature>
<dbReference type="Proteomes" id="UP001153954">
    <property type="component" value="Unassembled WGS sequence"/>
</dbReference>
<dbReference type="AlphaFoldDB" id="A0AAU9V189"/>
<dbReference type="InterPro" id="IPR036397">
    <property type="entry name" value="RNaseH_sf"/>
</dbReference>
<dbReference type="PANTHER" id="PTHR38681">
    <property type="entry name" value="RETROVIRUS-RELATED POL POLYPROTEIN FROM TRANSPOSON 412-LIKE PROTEIN-RELATED"/>
    <property type="match status" value="1"/>
</dbReference>
<dbReference type="SUPFAM" id="SSF50630">
    <property type="entry name" value="Acid proteases"/>
    <property type="match status" value="1"/>
</dbReference>
<gene>
    <name evidence="4" type="ORF">EEDITHA_LOCUS19380</name>
</gene>
<dbReference type="GO" id="GO:0004190">
    <property type="term" value="F:aspartic-type endopeptidase activity"/>
    <property type="evidence" value="ECO:0007669"/>
    <property type="project" value="InterPro"/>
</dbReference>
<dbReference type="Gene3D" id="2.60.120.820">
    <property type="entry name" value="PHR domain"/>
    <property type="match status" value="1"/>
</dbReference>
<dbReference type="GO" id="GO:0003676">
    <property type="term" value="F:nucleic acid binding"/>
    <property type="evidence" value="ECO:0007669"/>
    <property type="project" value="InterPro"/>
</dbReference>
<accession>A0AAU9V189</accession>
<proteinExistence type="predicted"/>
<dbReference type="InterPro" id="IPR012337">
    <property type="entry name" value="RNaseH-like_sf"/>
</dbReference>
<keyword evidence="1" id="KW-0378">Hydrolase</keyword>
<evidence type="ECO:0000256" key="1">
    <source>
        <dbReference type="ARBA" id="ARBA00022801"/>
    </source>
</evidence>
<dbReference type="GO" id="GO:0006508">
    <property type="term" value="P:proteolysis"/>
    <property type="evidence" value="ECO:0007669"/>
    <property type="project" value="InterPro"/>
</dbReference>
<name>A0AAU9V189_EUPED</name>
<reference evidence="4" key="1">
    <citation type="submission" date="2022-03" db="EMBL/GenBank/DDBJ databases">
        <authorList>
            <person name="Tunstrom K."/>
        </authorList>
    </citation>
    <scope>NUCLEOTIDE SEQUENCE</scope>
</reference>
<feature type="compositionally biased region" description="Basic residues" evidence="2">
    <location>
        <begin position="451"/>
        <end position="467"/>
    </location>
</feature>
<dbReference type="Pfam" id="PF14529">
    <property type="entry name" value="Exo_endo_phos_2"/>
    <property type="match status" value="1"/>
</dbReference>
<dbReference type="InterPro" id="IPR021109">
    <property type="entry name" value="Peptidase_aspartic_dom_sf"/>
</dbReference>
<dbReference type="Gene3D" id="2.40.70.10">
    <property type="entry name" value="Acid Proteases"/>
    <property type="match status" value="1"/>
</dbReference>
<evidence type="ECO:0000313" key="5">
    <source>
        <dbReference type="Proteomes" id="UP001153954"/>
    </source>
</evidence>
<dbReference type="EMBL" id="CAKOGL010000027">
    <property type="protein sequence ID" value="CAH2105071.1"/>
    <property type="molecule type" value="Genomic_DNA"/>
</dbReference>
<dbReference type="Pfam" id="PF23055">
    <property type="entry name" value="DUF7041"/>
    <property type="match status" value="1"/>
</dbReference>